<keyword evidence="1" id="KW-0175">Coiled coil</keyword>
<dbReference type="Proteomes" id="UP000032102">
    <property type="component" value="Unassembled WGS sequence"/>
</dbReference>
<gene>
    <name evidence="2" type="ORF">LH47_02042</name>
</gene>
<name>A0A0D0RQD2_9BACL</name>
<comment type="caution">
    <text evidence="2">The sequence shown here is derived from an EMBL/GenBank/DDBJ whole genome shotgun (WGS) entry which is preliminary data.</text>
</comment>
<evidence type="ECO:0000256" key="1">
    <source>
        <dbReference type="SAM" id="Coils"/>
    </source>
</evidence>
<accession>A0A0D0RQD2</accession>
<dbReference type="EMBL" id="JXTH01000041">
    <property type="protein sequence ID" value="KIQ93892.1"/>
    <property type="molecule type" value="Genomic_DNA"/>
</dbReference>
<protein>
    <submittedName>
        <fullName evidence="2">Uncharacterized protein</fullName>
    </submittedName>
</protein>
<keyword evidence="3" id="KW-1185">Reference proteome</keyword>
<dbReference type="AlphaFoldDB" id="A0A0D0RQD2"/>
<sequence length="330" mass="34693">MASNTPRLGLYKKDPVADANDTFNIQTMLNDNWDRIDQNVETITGAQAKANQAEQNAKTYADQQLATHSADYVKHPSYAVASGSANTYTVTLNPAPTSYVEGMAIAVKINVDNTGASTINVNGLGAKAIKKPNGNDVAAGNLKAGSIYTLRYNGTNFILQGEGGSGNAQSSDVLSGKTFTNDSGEQTGTMPNQGAIIITPTTSNQAIPAGYHNGSGYVKGDPNLVAANIKQGVSIFGVAGSFDGKRWASGSNTIASNGVLTVSGLAFTPKIVYYYVSTDSYGFLTTYFGLRAARLASSVFLTNTNFSITSNGFSVDTNLANQSALWYAYE</sequence>
<evidence type="ECO:0000313" key="2">
    <source>
        <dbReference type="EMBL" id="KIQ93892.1"/>
    </source>
</evidence>
<reference evidence="2 3" key="1">
    <citation type="submission" date="2015-01" db="EMBL/GenBank/DDBJ databases">
        <title>Draft genome of Anoxybacillus thermarum strain AF/04.</title>
        <authorList>
            <person name="Poli A."/>
            <person name="Nicolaus B."/>
            <person name="Chan K.-G."/>
            <person name="Kahar U.M."/>
            <person name="Yaakob A.S."/>
            <person name="Chan C.S."/>
            <person name="Goh K.M."/>
        </authorList>
    </citation>
    <scope>NUCLEOTIDE SEQUENCE [LARGE SCALE GENOMIC DNA]</scope>
    <source>
        <strain evidence="2 3">AF/04</strain>
    </source>
</reference>
<dbReference type="PATRIC" id="fig|404937.3.peg.2168"/>
<dbReference type="RefSeq" id="WP_052585038.1">
    <property type="nucleotide sequence ID" value="NZ_JXTH01000041.1"/>
</dbReference>
<evidence type="ECO:0000313" key="3">
    <source>
        <dbReference type="Proteomes" id="UP000032102"/>
    </source>
</evidence>
<feature type="coiled-coil region" evidence="1">
    <location>
        <begin position="36"/>
        <end position="63"/>
    </location>
</feature>
<proteinExistence type="predicted"/>
<organism evidence="2 3">
    <name type="scientific">Anoxybacillus thermarum</name>
    <dbReference type="NCBI Taxonomy" id="404937"/>
    <lineage>
        <taxon>Bacteria</taxon>
        <taxon>Bacillati</taxon>
        <taxon>Bacillota</taxon>
        <taxon>Bacilli</taxon>
        <taxon>Bacillales</taxon>
        <taxon>Anoxybacillaceae</taxon>
        <taxon>Anoxybacillus</taxon>
    </lineage>
</organism>